<dbReference type="Proteomes" id="UP001320170">
    <property type="component" value="Unassembled WGS sequence"/>
</dbReference>
<dbReference type="EMBL" id="JAJTND010000004">
    <property type="protein sequence ID" value="MCE3532980.1"/>
    <property type="molecule type" value="Genomic_DNA"/>
</dbReference>
<keyword evidence="2" id="KW-1185">Reference proteome</keyword>
<accession>A0ABS8X646</accession>
<proteinExistence type="predicted"/>
<reference evidence="1 2" key="1">
    <citation type="journal article" date="2024" name="Pathogens">
        <title>Characterization of a Novel Species of Legionella Isolated from a Healthcare Facility: Legionella resiliens sp. nov.</title>
        <authorList>
            <person name="Cristino S."/>
            <person name="Pascale M.R."/>
            <person name="Marino F."/>
            <person name="Derelitto C."/>
            <person name="Salaris S."/>
            <person name="Orsini M."/>
            <person name="Squarzoni S."/>
            <person name="Grottola A."/>
            <person name="Girolamini L."/>
        </authorList>
    </citation>
    <scope>NUCLEOTIDE SEQUENCE [LARGE SCALE GENOMIC DNA]</scope>
    <source>
        <strain evidence="1 2">8cVS16</strain>
    </source>
</reference>
<comment type="caution">
    <text evidence="1">The sequence shown here is derived from an EMBL/GenBank/DDBJ whole genome shotgun (WGS) entry which is preliminary data.</text>
</comment>
<evidence type="ECO:0000313" key="1">
    <source>
        <dbReference type="EMBL" id="MCE3532980.1"/>
    </source>
</evidence>
<sequence>MERIQNKFEFFNQLAKDLKTETALHLPTPDLIKLSMISKKYRAFFKPMLDVRKLLHHVARGEHDAVKTMLEKDINLLFKKGRVTDCSGRTFEHISSFEYALWALDKHMWTMVLDCIPQNEAGKKVLVQLLSQYNKVKKEGVSYTLNGRTITEKHFNFEKTLIKELQTQVDSIQAPGDKNWDAINKQWREGVGGVQKLLPMHVVYEYCSDEPFYHIPHIPSPQTKPSKQWLSSPRPKPLKQFYNTITEKHENWFCVDSKLGIAFALYKGSGTGGAVSNYSGWQEASLMGLKLVINELTAVRGLYEARTTEFIHLESQLEEQIISINQPQGLSSLIYLMSFC</sequence>
<organism evidence="1 2">
    <name type="scientific">Legionella resiliens</name>
    <dbReference type="NCBI Taxonomy" id="2905958"/>
    <lineage>
        <taxon>Bacteria</taxon>
        <taxon>Pseudomonadati</taxon>
        <taxon>Pseudomonadota</taxon>
        <taxon>Gammaproteobacteria</taxon>
        <taxon>Legionellales</taxon>
        <taxon>Legionellaceae</taxon>
        <taxon>Legionella</taxon>
    </lineage>
</organism>
<gene>
    <name evidence="1" type="ORF">LXO92_11385</name>
</gene>
<name>A0ABS8X646_9GAMM</name>
<protein>
    <submittedName>
        <fullName evidence="1">F-box protein</fullName>
    </submittedName>
</protein>
<dbReference type="RefSeq" id="WP_232891013.1">
    <property type="nucleotide sequence ID" value="NZ_JAJSPM010000008.1"/>
</dbReference>
<evidence type="ECO:0000313" key="2">
    <source>
        <dbReference type="Proteomes" id="UP001320170"/>
    </source>
</evidence>